<dbReference type="PROSITE" id="PS51375">
    <property type="entry name" value="PPR"/>
    <property type="match status" value="2"/>
</dbReference>
<dbReference type="PANTHER" id="PTHR47932:SF2">
    <property type="entry name" value="OS10G0484300 PROTEIN"/>
    <property type="match status" value="1"/>
</dbReference>
<dbReference type="GO" id="GO:0003729">
    <property type="term" value="F:mRNA binding"/>
    <property type="evidence" value="ECO:0007669"/>
    <property type="project" value="TreeGrafter"/>
</dbReference>
<dbReference type="Gene3D" id="1.25.40.10">
    <property type="entry name" value="Tetratricopeptide repeat domain"/>
    <property type="match status" value="1"/>
</dbReference>
<evidence type="ECO:0000313" key="5">
    <source>
        <dbReference type="Proteomes" id="UP001497480"/>
    </source>
</evidence>
<proteinExistence type="inferred from homology"/>
<evidence type="ECO:0000313" key="4">
    <source>
        <dbReference type="EMBL" id="CAL0301675.1"/>
    </source>
</evidence>
<dbReference type="NCBIfam" id="TIGR00756">
    <property type="entry name" value="PPR"/>
    <property type="match status" value="1"/>
</dbReference>
<dbReference type="InterPro" id="IPR011990">
    <property type="entry name" value="TPR-like_helical_dom_sf"/>
</dbReference>
<dbReference type="InterPro" id="IPR002885">
    <property type="entry name" value="PPR_rpt"/>
</dbReference>
<evidence type="ECO:0000256" key="3">
    <source>
        <dbReference type="PROSITE-ProRule" id="PRU00708"/>
    </source>
</evidence>
<dbReference type="Proteomes" id="UP001497480">
    <property type="component" value="Unassembled WGS sequence"/>
</dbReference>
<evidence type="ECO:0000256" key="2">
    <source>
        <dbReference type="ARBA" id="ARBA00022737"/>
    </source>
</evidence>
<sequence>MHGNLDQSLQLLNQFTKKGLVPNAFTYSFLVEAAYKERGVDEAVALLDDIIANGGMPNLVSYNVLLTGLCKEGRTDEAIKLFREMPAKGGASSKGFPTMINDMVYRHKVSCLALFEVRVIVDQDSTVMDIEVIVSDCQFLYSKIHMVNRSLGLYATFIYGSPNTSAHFDLWSKLTSLASNINELWFALGDFNAYLEGFKGPPFTWEARGIKERLKSDQKPWLFKLHGVSVQHMDSKCFRFMASWFTNESFHNVVKRAWNNNKDWILAFNEMWTLKRKCGRVALKRQHHHFPRSLSLYMDFEKEMWLGGFKSGP</sequence>
<keyword evidence="2" id="KW-0677">Repeat</keyword>
<dbReference type="PANTHER" id="PTHR47932">
    <property type="entry name" value="ATPASE EXPRESSION PROTEIN 3"/>
    <property type="match status" value="1"/>
</dbReference>
<protein>
    <recommendedName>
        <fullName evidence="6">Pentatricopeptide repeat-containing protein</fullName>
    </recommendedName>
</protein>
<evidence type="ECO:0008006" key="6">
    <source>
        <dbReference type="Google" id="ProtNLM"/>
    </source>
</evidence>
<gene>
    <name evidence="4" type="ORF">LLUT_LOCUS2735</name>
</gene>
<dbReference type="Pfam" id="PF12854">
    <property type="entry name" value="PPR_1"/>
    <property type="match status" value="1"/>
</dbReference>
<organism evidence="4 5">
    <name type="scientific">Lupinus luteus</name>
    <name type="common">European yellow lupine</name>
    <dbReference type="NCBI Taxonomy" id="3873"/>
    <lineage>
        <taxon>Eukaryota</taxon>
        <taxon>Viridiplantae</taxon>
        <taxon>Streptophyta</taxon>
        <taxon>Embryophyta</taxon>
        <taxon>Tracheophyta</taxon>
        <taxon>Spermatophyta</taxon>
        <taxon>Magnoliopsida</taxon>
        <taxon>eudicotyledons</taxon>
        <taxon>Gunneridae</taxon>
        <taxon>Pentapetalae</taxon>
        <taxon>rosids</taxon>
        <taxon>fabids</taxon>
        <taxon>Fabales</taxon>
        <taxon>Fabaceae</taxon>
        <taxon>Papilionoideae</taxon>
        <taxon>50 kb inversion clade</taxon>
        <taxon>genistoids sensu lato</taxon>
        <taxon>core genistoids</taxon>
        <taxon>Genisteae</taxon>
        <taxon>Lupinus</taxon>
    </lineage>
</organism>
<dbReference type="AlphaFoldDB" id="A0AAV1VXH6"/>
<feature type="repeat" description="PPR" evidence="3">
    <location>
        <begin position="23"/>
        <end position="57"/>
    </location>
</feature>
<keyword evidence="5" id="KW-1185">Reference proteome</keyword>
<dbReference type="EMBL" id="CAXHTB010000002">
    <property type="protein sequence ID" value="CAL0301675.1"/>
    <property type="molecule type" value="Genomic_DNA"/>
</dbReference>
<evidence type="ECO:0000256" key="1">
    <source>
        <dbReference type="ARBA" id="ARBA00007626"/>
    </source>
</evidence>
<comment type="similarity">
    <text evidence="1">Belongs to the PPR family. P subfamily.</text>
</comment>
<accession>A0AAV1VXH6</accession>
<name>A0AAV1VXH6_LUPLU</name>
<reference evidence="4 5" key="1">
    <citation type="submission" date="2024-03" db="EMBL/GenBank/DDBJ databases">
        <authorList>
            <person name="Martinez-Hernandez J."/>
        </authorList>
    </citation>
    <scope>NUCLEOTIDE SEQUENCE [LARGE SCALE GENOMIC DNA]</scope>
</reference>
<comment type="caution">
    <text evidence="4">The sequence shown here is derived from an EMBL/GenBank/DDBJ whole genome shotgun (WGS) entry which is preliminary data.</text>
</comment>
<feature type="repeat" description="PPR" evidence="3">
    <location>
        <begin position="58"/>
        <end position="92"/>
    </location>
</feature>